<dbReference type="SUPFAM" id="SSF51445">
    <property type="entry name" value="(Trans)glycosidases"/>
    <property type="match status" value="1"/>
</dbReference>
<proteinExistence type="inferred from homology"/>
<dbReference type="Gene3D" id="3.20.20.80">
    <property type="entry name" value="Glycosidases"/>
    <property type="match status" value="1"/>
</dbReference>
<dbReference type="CDD" id="cd11332">
    <property type="entry name" value="AmyAc_OligoGlu_TS"/>
    <property type="match status" value="1"/>
</dbReference>
<dbReference type="GO" id="GO:0016787">
    <property type="term" value="F:hydrolase activity"/>
    <property type="evidence" value="ECO:0007669"/>
    <property type="project" value="UniProtKB-KW"/>
</dbReference>
<name>A0ABT2JIM4_9PSEU</name>
<dbReference type="Gene3D" id="3.90.400.10">
    <property type="entry name" value="Oligo-1,6-glucosidase, Domain 2"/>
    <property type="match status" value="1"/>
</dbReference>
<protein>
    <submittedName>
        <fullName evidence="3">Glycoside hydrolase family 13 protein</fullName>
    </submittedName>
</protein>
<dbReference type="SMART" id="SM00642">
    <property type="entry name" value="Aamy"/>
    <property type="match status" value="1"/>
</dbReference>
<dbReference type="InterPro" id="IPR006047">
    <property type="entry name" value="GH13_cat_dom"/>
</dbReference>
<dbReference type="Proteomes" id="UP001156441">
    <property type="component" value="Unassembled WGS sequence"/>
</dbReference>
<dbReference type="PANTHER" id="PTHR10357">
    <property type="entry name" value="ALPHA-AMYLASE FAMILY MEMBER"/>
    <property type="match status" value="1"/>
</dbReference>
<evidence type="ECO:0000256" key="1">
    <source>
        <dbReference type="ARBA" id="ARBA00008061"/>
    </source>
</evidence>
<keyword evidence="3" id="KW-0378">Hydrolase</keyword>
<evidence type="ECO:0000313" key="3">
    <source>
        <dbReference type="EMBL" id="MCT2587738.1"/>
    </source>
</evidence>
<evidence type="ECO:0000259" key="2">
    <source>
        <dbReference type="SMART" id="SM00642"/>
    </source>
</evidence>
<dbReference type="InterPro" id="IPR045857">
    <property type="entry name" value="O16G_dom_2"/>
</dbReference>
<comment type="similarity">
    <text evidence="1">Belongs to the glycosyl hydrolase 13 family.</text>
</comment>
<reference evidence="3 4" key="1">
    <citation type="submission" date="2021-02" db="EMBL/GenBank/DDBJ databases">
        <title>Actinophytocola xerophila sp. nov., isolated from soil of cotton cropping field.</title>
        <authorList>
            <person name="Huang R."/>
            <person name="Chen X."/>
            <person name="Ge X."/>
            <person name="Liu W."/>
        </authorList>
    </citation>
    <scope>NUCLEOTIDE SEQUENCE [LARGE SCALE GENOMIC DNA]</scope>
    <source>
        <strain evidence="3 4">S1-96</strain>
    </source>
</reference>
<sequence>MTQLDWWRGAAIYQVYVRSFADGDGDGTGDLTGVRAKLGYLAELGVDAIWFNPWYPSPMDDGGYDVSDYRDIEPAFGTLAEAEKLIEEAHTLGIRIIIDIVPNHCSDEHPWFAAALAAGPGSPERQRFWFRPGRGEHGELPPNDWQSRFGGPAWTRVTEPDGSPGEWFLHLYSSRQPDFNWTNPQVSEEFEDILRFWFNRGVDGFRIDVADGLVKADGLPDHPDPLVGPFPYSDLDGVHDIYRAWRRIADGYQDKRVFVGEMWLPDPERFAMYLRQDELHSAFNFDFLSCPWEADRLREVITATLAAHAPVNAPATWVLSNHDVTRHVTRYGRADTSFSFADRQHGAPTDPVLGTRRARAAALLTMALPGGVYIYQGEELGLPEVADLPDEVRQDPVFKRTAGTDIGRDGCRVPIPWSGEASPYGFSTAGIEPWLPQPAGWAAFTVEHQTGDQDSMLELYRRGLRLRREHPALGDGPMTWIAGLPADVLGFDRGHGFACVVNLSGGPVELPAHEEVLLTSGPLDGSALPPDTAAWLRG</sequence>
<evidence type="ECO:0000313" key="4">
    <source>
        <dbReference type="Proteomes" id="UP001156441"/>
    </source>
</evidence>
<accession>A0ABT2JIM4</accession>
<dbReference type="EMBL" id="JAFFZE010000027">
    <property type="protein sequence ID" value="MCT2587738.1"/>
    <property type="molecule type" value="Genomic_DNA"/>
</dbReference>
<gene>
    <name evidence="3" type="ORF">JT362_31925</name>
</gene>
<dbReference type="Pfam" id="PF00128">
    <property type="entry name" value="Alpha-amylase"/>
    <property type="match status" value="1"/>
</dbReference>
<feature type="domain" description="Glycosyl hydrolase family 13 catalytic" evidence="2">
    <location>
        <begin position="14"/>
        <end position="412"/>
    </location>
</feature>
<dbReference type="RefSeq" id="WP_260195646.1">
    <property type="nucleotide sequence ID" value="NZ_JAFFZE010000027.1"/>
</dbReference>
<dbReference type="PANTHER" id="PTHR10357:SF179">
    <property type="entry name" value="NEUTRAL AND BASIC AMINO ACID TRANSPORT PROTEIN RBAT"/>
    <property type="match status" value="1"/>
</dbReference>
<comment type="caution">
    <text evidence="3">The sequence shown here is derived from an EMBL/GenBank/DDBJ whole genome shotgun (WGS) entry which is preliminary data.</text>
</comment>
<organism evidence="3 4">
    <name type="scientific">Actinophytocola gossypii</name>
    <dbReference type="NCBI Taxonomy" id="2812003"/>
    <lineage>
        <taxon>Bacteria</taxon>
        <taxon>Bacillati</taxon>
        <taxon>Actinomycetota</taxon>
        <taxon>Actinomycetes</taxon>
        <taxon>Pseudonocardiales</taxon>
        <taxon>Pseudonocardiaceae</taxon>
    </lineage>
</organism>
<dbReference type="InterPro" id="IPR017853">
    <property type="entry name" value="GH"/>
</dbReference>
<keyword evidence="4" id="KW-1185">Reference proteome</keyword>